<organism evidence="3 4">
    <name type="scientific">Geodia barretti</name>
    <name type="common">Barrett's horny sponge</name>
    <dbReference type="NCBI Taxonomy" id="519541"/>
    <lineage>
        <taxon>Eukaryota</taxon>
        <taxon>Metazoa</taxon>
        <taxon>Porifera</taxon>
        <taxon>Demospongiae</taxon>
        <taxon>Heteroscleromorpha</taxon>
        <taxon>Tetractinellida</taxon>
        <taxon>Astrophorina</taxon>
        <taxon>Geodiidae</taxon>
        <taxon>Geodia</taxon>
    </lineage>
</organism>
<proteinExistence type="predicted"/>
<sequence length="125" mass="14240">MEQQGQKTVSAEKKTSQEDEDSRFDMEPSTQALANQVTPKVTGKELEFLAIELGLEKCEFGIIESNHPLDVKRQTLEVLSEWKKKDENYTWRFLIKALKAPAVNLGGVAKDVKQWVIDNIPKPLR</sequence>
<gene>
    <name evidence="3" type="ORF">GBAR_LOCUS6043</name>
</gene>
<dbReference type="InterPro" id="IPR011029">
    <property type="entry name" value="DEATH-like_dom_sf"/>
</dbReference>
<evidence type="ECO:0000313" key="3">
    <source>
        <dbReference type="EMBL" id="CAI8008876.1"/>
    </source>
</evidence>
<evidence type="ECO:0000259" key="2">
    <source>
        <dbReference type="PROSITE" id="PS50017"/>
    </source>
</evidence>
<dbReference type="SUPFAM" id="SSF47986">
    <property type="entry name" value="DEATH domain"/>
    <property type="match status" value="1"/>
</dbReference>
<accession>A0AA35W9C5</accession>
<feature type="domain" description="Death" evidence="2">
    <location>
        <begin position="31"/>
        <end position="99"/>
    </location>
</feature>
<dbReference type="Proteomes" id="UP001174909">
    <property type="component" value="Unassembled WGS sequence"/>
</dbReference>
<keyword evidence="4" id="KW-1185">Reference proteome</keyword>
<feature type="compositionally biased region" description="Polar residues" evidence="1">
    <location>
        <begin position="28"/>
        <end position="37"/>
    </location>
</feature>
<evidence type="ECO:0000256" key="1">
    <source>
        <dbReference type="SAM" id="MobiDB-lite"/>
    </source>
</evidence>
<dbReference type="Gene3D" id="1.10.533.10">
    <property type="entry name" value="Death Domain, Fas"/>
    <property type="match status" value="1"/>
</dbReference>
<reference evidence="3" key="1">
    <citation type="submission" date="2023-03" db="EMBL/GenBank/DDBJ databases">
        <authorList>
            <person name="Steffen K."/>
            <person name="Cardenas P."/>
        </authorList>
    </citation>
    <scope>NUCLEOTIDE SEQUENCE</scope>
</reference>
<protein>
    <recommendedName>
        <fullName evidence="2">Death domain-containing protein</fullName>
    </recommendedName>
</protein>
<evidence type="ECO:0000313" key="4">
    <source>
        <dbReference type="Proteomes" id="UP001174909"/>
    </source>
</evidence>
<comment type="caution">
    <text evidence="3">The sequence shown here is derived from an EMBL/GenBank/DDBJ whole genome shotgun (WGS) entry which is preliminary data.</text>
</comment>
<dbReference type="CDD" id="cd01670">
    <property type="entry name" value="Death"/>
    <property type="match status" value="1"/>
</dbReference>
<name>A0AA35W9C5_GEOBA</name>
<dbReference type="GO" id="GO:0007165">
    <property type="term" value="P:signal transduction"/>
    <property type="evidence" value="ECO:0007669"/>
    <property type="project" value="InterPro"/>
</dbReference>
<feature type="region of interest" description="Disordered" evidence="1">
    <location>
        <begin position="1"/>
        <end position="37"/>
    </location>
</feature>
<dbReference type="InterPro" id="IPR000488">
    <property type="entry name" value="Death_dom"/>
</dbReference>
<dbReference type="EMBL" id="CASHTH010000906">
    <property type="protein sequence ID" value="CAI8008876.1"/>
    <property type="molecule type" value="Genomic_DNA"/>
</dbReference>
<dbReference type="PROSITE" id="PS50017">
    <property type="entry name" value="DEATH_DOMAIN"/>
    <property type="match status" value="1"/>
</dbReference>
<dbReference type="AlphaFoldDB" id="A0AA35W9C5"/>